<dbReference type="EMBL" id="SDKM01000023">
    <property type="protein sequence ID" value="RYP84486.1"/>
    <property type="molecule type" value="Genomic_DNA"/>
</dbReference>
<dbReference type="Gene3D" id="1.20.1290.10">
    <property type="entry name" value="AhpD-like"/>
    <property type="match status" value="1"/>
</dbReference>
<dbReference type="SUPFAM" id="SSF69118">
    <property type="entry name" value="AhpD-like"/>
    <property type="match status" value="1"/>
</dbReference>
<keyword evidence="4" id="KW-1185">Reference proteome</keyword>
<dbReference type="OrthoDB" id="9801997at2"/>
<feature type="region of interest" description="Disordered" evidence="1">
    <location>
        <begin position="94"/>
        <end position="120"/>
    </location>
</feature>
<evidence type="ECO:0000259" key="2">
    <source>
        <dbReference type="Pfam" id="PF02627"/>
    </source>
</evidence>
<dbReference type="GO" id="GO:0051920">
    <property type="term" value="F:peroxiredoxin activity"/>
    <property type="evidence" value="ECO:0007669"/>
    <property type="project" value="InterPro"/>
</dbReference>
<dbReference type="PANTHER" id="PTHR33930">
    <property type="entry name" value="ALKYL HYDROPEROXIDE REDUCTASE AHPD"/>
    <property type="match status" value="1"/>
</dbReference>
<evidence type="ECO:0000313" key="4">
    <source>
        <dbReference type="Proteomes" id="UP000295198"/>
    </source>
</evidence>
<dbReference type="AlphaFoldDB" id="A0A4Q4ZB66"/>
<dbReference type="PANTHER" id="PTHR33930:SF2">
    <property type="entry name" value="BLR3452 PROTEIN"/>
    <property type="match status" value="1"/>
</dbReference>
<gene>
    <name evidence="3" type="ORF">EKO23_15840</name>
</gene>
<protein>
    <submittedName>
        <fullName evidence="3">Carboxymuconolactone decarboxylase family protein</fullName>
    </submittedName>
</protein>
<dbReference type="RefSeq" id="WP_134719004.1">
    <property type="nucleotide sequence ID" value="NZ_SDKM01000023.1"/>
</dbReference>
<name>A0A4Q4ZB66_9ACTN</name>
<evidence type="ECO:0000313" key="3">
    <source>
        <dbReference type="EMBL" id="RYP84486.1"/>
    </source>
</evidence>
<reference evidence="3 4" key="1">
    <citation type="submission" date="2019-01" db="EMBL/GenBank/DDBJ databases">
        <title>Nocardioides guangzhouensis sp. nov., an actinobacterium isolated from soil.</title>
        <authorList>
            <person name="Fu Y."/>
            <person name="Cai Y."/>
            <person name="Lin Z."/>
            <person name="Chen P."/>
        </authorList>
    </citation>
    <scope>NUCLEOTIDE SEQUENCE [LARGE SCALE GENOMIC DNA]</scope>
    <source>
        <strain evidence="3 4">130</strain>
    </source>
</reference>
<comment type="caution">
    <text evidence="3">The sequence shown here is derived from an EMBL/GenBank/DDBJ whole genome shotgun (WGS) entry which is preliminary data.</text>
</comment>
<feature type="domain" description="Carboxymuconolactone decarboxylase-like" evidence="2">
    <location>
        <begin position="27"/>
        <end position="96"/>
    </location>
</feature>
<feature type="compositionally biased region" description="Polar residues" evidence="1">
    <location>
        <begin position="103"/>
        <end position="112"/>
    </location>
</feature>
<evidence type="ECO:0000256" key="1">
    <source>
        <dbReference type="SAM" id="MobiDB-lite"/>
    </source>
</evidence>
<dbReference type="InterPro" id="IPR004675">
    <property type="entry name" value="AhpD_core"/>
</dbReference>
<proteinExistence type="predicted"/>
<sequence>MTDTLHHPAAPHVGTYDRNLATPTRSALEEVGRAMFTGGALPNKTKQLIAVAVAHVTQCPDCIDGHTELAGRAGATPQEMTEAIWVATEIHAGGTFAHPTPAAPSQPNSTRRCPQHDWSH</sequence>
<accession>A0A4Q4ZB66</accession>
<dbReference type="InterPro" id="IPR003779">
    <property type="entry name" value="CMD-like"/>
</dbReference>
<dbReference type="InterPro" id="IPR029032">
    <property type="entry name" value="AhpD-like"/>
</dbReference>
<organism evidence="3 4">
    <name type="scientific">Nocardioides guangzhouensis</name>
    <dbReference type="NCBI Taxonomy" id="2497878"/>
    <lineage>
        <taxon>Bacteria</taxon>
        <taxon>Bacillati</taxon>
        <taxon>Actinomycetota</taxon>
        <taxon>Actinomycetes</taxon>
        <taxon>Propionibacteriales</taxon>
        <taxon>Nocardioidaceae</taxon>
        <taxon>Nocardioides</taxon>
    </lineage>
</organism>
<dbReference type="NCBIfam" id="TIGR00778">
    <property type="entry name" value="ahpD_dom"/>
    <property type="match status" value="1"/>
</dbReference>
<dbReference type="Pfam" id="PF02627">
    <property type="entry name" value="CMD"/>
    <property type="match status" value="1"/>
</dbReference>
<dbReference type="Proteomes" id="UP000295198">
    <property type="component" value="Unassembled WGS sequence"/>
</dbReference>